<feature type="binding site" evidence="9">
    <location>
        <position position="15"/>
    </location>
    <ligand>
        <name>Mg(2+)</name>
        <dbReference type="ChEBI" id="CHEBI:18420"/>
        <note>catalytic</note>
    </ligand>
</feature>
<dbReference type="InterPro" id="IPR019199">
    <property type="entry name" value="Virulence_VapD/CRISPR_Cas2"/>
</dbReference>
<dbReference type="Pfam" id="PF09827">
    <property type="entry name" value="CRISPR_Cas2"/>
    <property type="match status" value="1"/>
</dbReference>
<keyword evidence="6 9" id="KW-0378">Hydrolase</keyword>
<dbReference type="GO" id="GO:0043571">
    <property type="term" value="P:maintenance of CRISPR repeat elements"/>
    <property type="evidence" value="ECO:0007669"/>
    <property type="project" value="UniProtKB-UniRule"/>
</dbReference>
<dbReference type="AlphaFoldDB" id="A0A6I5ZQV6"/>
<keyword evidence="4 9" id="KW-0479">Metal-binding</keyword>
<accession>A0A6I5ZQV6</accession>
<evidence type="ECO:0000313" key="10">
    <source>
        <dbReference type="EMBL" id="QGP92362.1"/>
    </source>
</evidence>
<sequence>MVKWCIKLFVILVYDVNVKRVAKVLKTCRRYLHWVQNSVLEGDITEANLKKLKVELMKIIDKEEDSIIIYILRTTKYSARQIVGLNKGGENLFI</sequence>
<comment type="cofactor">
    <cofactor evidence="1 9">
        <name>Mg(2+)</name>
        <dbReference type="ChEBI" id="CHEBI:18420"/>
    </cofactor>
</comment>
<dbReference type="SUPFAM" id="SSF143430">
    <property type="entry name" value="TTP0101/SSO1404-like"/>
    <property type="match status" value="1"/>
</dbReference>
<evidence type="ECO:0000256" key="8">
    <source>
        <dbReference type="ARBA" id="ARBA00023118"/>
    </source>
</evidence>
<evidence type="ECO:0000256" key="2">
    <source>
        <dbReference type="ARBA" id="ARBA00009959"/>
    </source>
</evidence>
<keyword evidence="5 9" id="KW-0255">Endonuclease</keyword>
<evidence type="ECO:0000256" key="9">
    <source>
        <dbReference type="HAMAP-Rule" id="MF_01471"/>
    </source>
</evidence>
<dbReference type="PANTHER" id="PTHR34405:SF1">
    <property type="entry name" value="CRISPR-ASSOCIATED ENDORIBONUCLEASE CAS2"/>
    <property type="match status" value="1"/>
</dbReference>
<keyword evidence="11" id="KW-1185">Reference proteome</keyword>
<dbReference type="EC" id="3.1.-.-" evidence="9"/>
<keyword evidence="8 9" id="KW-0051">Antiviral defense</keyword>
<evidence type="ECO:0000256" key="4">
    <source>
        <dbReference type="ARBA" id="ARBA00022723"/>
    </source>
</evidence>
<reference evidence="10 11" key="1">
    <citation type="submission" date="2019-11" db="EMBL/GenBank/DDBJ databases">
        <title>Genome sequence of Moorella glycerini DSM11254.</title>
        <authorList>
            <person name="Poehlein A."/>
            <person name="Boeer T."/>
            <person name="Daniel R."/>
        </authorList>
    </citation>
    <scope>NUCLEOTIDE SEQUENCE [LARGE SCALE GENOMIC DNA]</scope>
    <source>
        <strain evidence="10 11">DSM 11254</strain>
    </source>
</reference>
<organism evidence="10 11">
    <name type="scientific">Neomoorella glycerini</name>
    <dbReference type="NCBI Taxonomy" id="55779"/>
    <lineage>
        <taxon>Bacteria</taxon>
        <taxon>Bacillati</taxon>
        <taxon>Bacillota</taxon>
        <taxon>Clostridia</taxon>
        <taxon>Neomoorellales</taxon>
        <taxon>Neomoorellaceae</taxon>
        <taxon>Neomoorella</taxon>
    </lineage>
</organism>
<keyword evidence="7 9" id="KW-0460">Magnesium</keyword>
<comment type="similarity">
    <text evidence="2 9">Belongs to the CRISPR-associated endoribonuclease Cas2 protein family.</text>
</comment>
<evidence type="ECO:0000256" key="1">
    <source>
        <dbReference type="ARBA" id="ARBA00001946"/>
    </source>
</evidence>
<dbReference type="NCBIfam" id="TIGR01573">
    <property type="entry name" value="cas2"/>
    <property type="match status" value="1"/>
</dbReference>
<name>A0A6I5ZQV6_9FIRM</name>
<evidence type="ECO:0000256" key="6">
    <source>
        <dbReference type="ARBA" id="ARBA00022801"/>
    </source>
</evidence>
<dbReference type="GO" id="GO:0046872">
    <property type="term" value="F:metal ion binding"/>
    <property type="evidence" value="ECO:0007669"/>
    <property type="project" value="UniProtKB-UniRule"/>
</dbReference>
<comment type="function">
    <text evidence="9">CRISPR (clustered regularly interspaced short palindromic repeat), is an adaptive immune system that provides protection against mobile genetic elements (viruses, transposable elements and conjugative plasmids). CRISPR clusters contain sequences complementary to antecedent mobile elements and target invading nucleic acids. CRISPR clusters are transcribed and processed into CRISPR RNA (crRNA). Functions as a ssRNA-specific endoribonuclease. Involved in the integration of spacer DNA into the CRISPR cassette.</text>
</comment>
<dbReference type="Proteomes" id="UP000425916">
    <property type="component" value="Chromosome"/>
</dbReference>
<dbReference type="GO" id="GO:0016787">
    <property type="term" value="F:hydrolase activity"/>
    <property type="evidence" value="ECO:0007669"/>
    <property type="project" value="UniProtKB-KW"/>
</dbReference>
<gene>
    <name evidence="9 10" type="primary">cas2</name>
    <name evidence="10" type="ORF">MGLY_17370</name>
</gene>
<proteinExistence type="inferred from homology"/>
<keyword evidence="3 9" id="KW-0540">Nuclease</keyword>
<dbReference type="PANTHER" id="PTHR34405">
    <property type="entry name" value="CRISPR-ASSOCIATED ENDORIBONUCLEASE CAS2"/>
    <property type="match status" value="1"/>
</dbReference>
<evidence type="ECO:0000256" key="5">
    <source>
        <dbReference type="ARBA" id="ARBA00022759"/>
    </source>
</evidence>
<dbReference type="GO" id="GO:0051607">
    <property type="term" value="P:defense response to virus"/>
    <property type="evidence" value="ECO:0007669"/>
    <property type="project" value="UniProtKB-UniRule"/>
</dbReference>
<evidence type="ECO:0000256" key="3">
    <source>
        <dbReference type="ARBA" id="ARBA00022722"/>
    </source>
</evidence>
<evidence type="ECO:0000256" key="7">
    <source>
        <dbReference type="ARBA" id="ARBA00022842"/>
    </source>
</evidence>
<dbReference type="GO" id="GO:0004521">
    <property type="term" value="F:RNA endonuclease activity"/>
    <property type="evidence" value="ECO:0007669"/>
    <property type="project" value="InterPro"/>
</dbReference>
<comment type="subunit">
    <text evidence="9">Homodimer, forms a heterotetramer with a Cas1 homodimer.</text>
</comment>
<protein>
    <recommendedName>
        <fullName evidence="9">CRISPR-associated endoribonuclease Cas2</fullName>
        <ecNumber evidence="9">3.1.-.-</ecNumber>
    </recommendedName>
</protein>
<dbReference type="HAMAP" id="MF_01471">
    <property type="entry name" value="Cas2"/>
    <property type="match status" value="1"/>
</dbReference>
<dbReference type="EMBL" id="CP046244">
    <property type="protein sequence ID" value="QGP92362.1"/>
    <property type="molecule type" value="Genomic_DNA"/>
</dbReference>
<dbReference type="CDD" id="cd09725">
    <property type="entry name" value="Cas2_I_II_III"/>
    <property type="match status" value="1"/>
</dbReference>
<dbReference type="Gene3D" id="3.30.70.240">
    <property type="match status" value="1"/>
</dbReference>
<dbReference type="InterPro" id="IPR021127">
    <property type="entry name" value="CRISPR_associated_Cas2"/>
</dbReference>
<evidence type="ECO:0000313" key="11">
    <source>
        <dbReference type="Proteomes" id="UP000425916"/>
    </source>
</evidence>